<dbReference type="Pfam" id="PF21863">
    <property type="entry name" value="HTH_67"/>
    <property type="match status" value="1"/>
</dbReference>
<proteinExistence type="predicted"/>
<reference evidence="1" key="1">
    <citation type="journal article" date="2014" name="Int. J. Syst. Evol. Microbiol.">
        <title>Complete genome sequence of Corynebacterium casei LMG S-19264T (=DSM 44701T), isolated from a smear-ripened cheese.</title>
        <authorList>
            <consortium name="US DOE Joint Genome Institute (JGI-PGF)"/>
            <person name="Walter F."/>
            <person name="Albersmeier A."/>
            <person name="Kalinowski J."/>
            <person name="Ruckert C."/>
        </authorList>
    </citation>
    <scope>NUCLEOTIDE SEQUENCE</scope>
    <source>
        <strain evidence="1">JCM 4646</strain>
    </source>
</reference>
<sequence>MTNPTPVAVRRCYNSFHPVHAAHYFAPEHDDEFEAIGLERGPMAYFAGRAAAFGAVGAGVVAATFYNFNPALVAEKIPRAWTYASPETVLRTRLRIADSCLTRLLGPEALASRAMAEAADLAMAATAGCGRPGRPLYSAHADLPVPESAHMRLWYAATLLREHRGDGHLVALGEAELDGLEALVSHTATGTAWRPQYLQANRGWTAQDWSDAQDRLRDRGLLDTAGELTDAGMELRRALEAETDRLGFAPYALLGAEATKRLTELAGAFTKTVLAGGGLPLREMGKG</sequence>
<reference evidence="1" key="2">
    <citation type="submission" date="2020-09" db="EMBL/GenBank/DDBJ databases">
        <authorList>
            <person name="Sun Q."/>
            <person name="Ohkuma M."/>
        </authorList>
    </citation>
    <scope>NUCLEOTIDE SEQUENCE</scope>
    <source>
        <strain evidence="1">JCM 4646</strain>
    </source>
</reference>
<dbReference type="InterPro" id="IPR054058">
    <property type="entry name" value="HTH_67"/>
</dbReference>
<evidence type="ECO:0000313" key="1">
    <source>
        <dbReference type="EMBL" id="GHH65048.1"/>
    </source>
</evidence>
<dbReference type="Proteomes" id="UP000617734">
    <property type="component" value="Unassembled WGS sequence"/>
</dbReference>
<dbReference type="NCBIfam" id="NF047719">
    <property type="entry name" value="SCO6745_fam_HTH"/>
    <property type="match status" value="1"/>
</dbReference>
<dbReference type="AlphaFoldDB" id="A0A919KMB6"/>
<protein>
    <recommendedName>
        <fullName evidence="3">SalK</fullName>
    </recommendedName>
</protein>
<accession>A0A919KMB6</accession>
<evidence type="ECO:0008006" key="3">
    <source>
        <dbReference type="Google" id="ProtNLM"/>
    </source>
</evidence>
<organism evidence="1 2">
    <name type="scientific">Kitasatospora indigofera</name>
    <dbReference type="NCBI Taxonomy" id="67307"/>
    <lineage>
        <taxon>Bacteria</taxon>
        <taxon>Bacillati</taxon>
        <taxon>Actinomycetota</taxon>
        <taxon>Actinomycetes</taxon>
        <taxon>Kitasatosporales</taxon>
        <taxon>Streptomycetaceae</taxon>
        <taxon>Kitasatospora</taxon>
    </lineage>
</organism>
<keyword evidence="2" id="KW-1185">Reference proteome</keyword>
<comment type="caution">
    <text evidence="1">The sequence shown here is derived from an EMBL/GenBank/DDBJ whole genome shotgun (WGS) entry which is preliminary data.</text>
</comment>
<name>A0A919KMB6_9ACTN</name>
<dbReference type="GeneID" id="95352176"/>
<gene>
    <name evidence="1" type="ORF">GCM10018781_16830</name>
</gene>
<dbReference type="RefSeq" id="WP_190210162.1">
    <property type="nucleotide sequence ID" value="NZ_BNBO01000006.1"/>
</dbReference>
<evidence type="ECO:0000313" key="2">
    <source>
        <dbReference type="Proteomes" id="UP000617734"/>
    </source>
</evidence>
<dbReference type="EMBL" id="BNBO01000006">
    <property type="protein sequence ID" value="GHH65048.1"/>
    <property type="molecule type" value="Genomic_DNA"/>
</dbReference>